<dbReference type="InterPro" id="IPR050520">
    <property type="entry name" value="INO80/SWR1_helicase"/>
</dbReference>
<dbReference type="InterPro" id="IPR014001">
    <property type="entry name" value="Helicase_ATP-bd"/>
</dbReference>
<dbReference type="GO" id="GO:0045815">
    <property type="term" value="P:transcription initiation-coupled chromatin remodeling"/>
    <property type="evidence" value="ECO:0007669"/>
    <property type="project" value="EnsemblFungi"/>
</dbReference>
<dbReference type="InterPro" id="IPR049730">
    <property type="entry name" value="SNF2/RAD54-like_C"/>
</dbReference>
<keyword evidence="10" id="KW-0539">Nucleus</keyword>
<sequence length="1700" mass="194495">MANQDLAVDKEETTREEQNAKSLATDASPKLSKRTKLIEEKLKIKQPTSLFDTDGDLNKCNIIEGGRRSRNRTTSSDTSTSTSSPSNIPSSPKATGKLRGKPGPKLRAKPSLKPSPTTSTTSAAARSKPGPKSRAKPGPKPAAGSAKLVNAKPRGKSEPKPKIKNKQLMTQVEQQQQQQRLKRKRPEPVRRVPTMPLYKNAKIKLMPKPTSSIGQQKNDLVAQRLSQMEKVQQEHDKSVKELYHLELFQNMLDYKPSTFINDVRYNQYVEDYDLWKSIKSKEPFVSSVQDPLLIDLLQSAIYESIHNIPNAYNTPYASSTITNTSSISSSLALAPIVNTISTGTGLRRQNRQFATLDDYMNSYISIDENEDITPEACEALVEKEIVVRQKINALKARGGLSTPDLKEIANRRPQQHNVHKHTPPLHHENLLSDMATVSRNFQLNHKYKRNAARRCAKAVERYWDNIRTHDERIQKEEKKRIVRLAKWTSNQVKKKWKVVERVCEARLKEVLKEQQAEEGRRHLELILEHSEQMLNVRNEELRQQQKAAVTPAHTGSENSDNDDNDAMWQGETKENQEGEDIRDHMIEEDQEESEDDETALKELEDDQNLTVEELMAKYHAMQREEEANFETDATQPDEEDEDLASEMSSSVAAAEDAEFSHISDAEDIPIEDDGQSEDDDEELNALNDDANLTVEQLIQKYNYNVGNDADDEDDDDEDGSSKRSLEPEADSMSVDEKPATKRPRLAPAQEEESTLAQLNDETLSADDQSTDNKQAAQSMETAVAATNSSSNFNTPIPFLLRGTLREYQHVGLDWLASLYNNGLNGILADEMGLGKTIQTIALLAHLACEKHVWGPHLVVVPTSVILNWEMEFKKWLPGFKIMTYYGSPKQRKEKRIGWSKENAFHVCITSYQLVLQDQNMFRRKAWQYLILDEAHHIKNFRSQRWQVLLNFNSKRRLLLTGTPLQNNLMELWSLLYFLMPNGVSQDMPIGFANLKEFQEWFSHPVDRMIENNNAQQQPGMDEESRAAIQKLHTVLRPYLLRRLKADVEKQMPEKHEHIVYCRLSKRQRYLYDDFMGRGKTRETLASGNFLSIINCLMQLRKVCNHPDLFEERPILTSFAMDDQVQFHGQCLEKLIRKRLPLKTTRDQVDLGFLNLVITDANQNKVLSQTVADDTLRLEAAKHIMTEIASHQKRISVAESRAVTSTSHYQDLKRYTKYREMQMHIHAVSRWQMIHYVNHFRCAQRPLYDANLLALLSPSIKYMFSHNPKQYLDQCEAVYHAVSSYKDRINSNAHILEQFGFVTPKVVMNVDKRTVQPWSQQPSDSMQLLQSATSVENDIFHPIESRLSIAFPDKRLLQYDCGKLQKLDQLLRTLAAGGHRALIFTQMTRVLDVLETFLNMHGYRYLRLDGATKVEQRQVMTEHFNNDKRIMCFILSTRSGGLGINLTGADTVIFYDSDWNPSMDKQCQDRAHRIGQTRDVHIYRFVTEFTIEENIFKKANQKRMLDNVIIQEGDFTDDYFNKNEWWKDLPEVVGSGPAIQSNSTTKAIDYEQALLQAEDESDAAAAIAARKELNMDENEFDENRQMMSETPSGPASPFTPMMSATPTRQTSVCNETEAEAEEENEDRDIVMEEAAPSDLPIPAPVQQEEEDEEEGQDDDGNDDGDDDDMQLNVGHVDQYMLQFWEREMVGTNLGFGGFPDE</sequence>
<feature type="compositionally biased region" description="Polar residues" evidence="11">
    <location>
        <begin position="1601"/>
        <end position="1612"/>
    </location>
</feature>
<dbReference type="GO" id="GO:0140849">
    <property type="term" value="F:ATP-dependent H2AZ histone chaperone activity"/>
    <property type="evidence" value="ECO:0007669"/>
    <property type="project" value="EnsemblFungi"/>
</dbReference>
<evidence type="ECO:0000256" key="3">
    <source>
        <dbReference type="ARBA" id="ARBA00022741"/>
    </source>
</evidence>
<feature type="compositionally biased region" description="Acidic residues" evidence="11">
    <location>
        <begin position="1615"/>
        <end position="1625"/>
    </location>
</feature>
<evidence type="ECO:0000256" key="1">
    <source>
        <dbReference type="ARBA" id="ARBA00004123"/>
    </source>
</evidence>
<feature type="compositionally biased region" description="Low complexity" evidence="11">
    <location>
        <begin position="111"/>
        <end position="128"/>
    </location>
</feature>
<dbReference type="SMART" id="SM00573">
    <property type="entry name" value="HSA"/>
    <property type="match status" value="1"/>
</dbReference>
<dbReference type="CDD" id="cd18793">
    <property type="entry name" value="SF2_C_SNF"/>
    <property type="match status" value="1"/>
</dbReference>
<feature type="compositionally biased region" description="Polar residues" evidence="11">
    <location>
        <begin position="754"/>
        <end position="787"/>
    </location>
</feature>
<protein>
    <submittedName>
        <fullName evidence="15">Swi2/Snf2-related ATPase SWR1 complex</fullName>
    </submittedName>
</protein>
<dbReference type="PANTHER" id="PTHR45685:SF1">
    <property type="entry name" value="HELICASE SRCAP"/>
    <property type="match status" value="1"/>
</dbReference>
<comment type="subcellular location">
    <subcellularLocation>
        <location evidence="1">Nucleus</location>
    </subcellularLocation>
</comment>
<comment type="similarity">
    <text evidence="2">Belongs to the SNF2/RAD54 helicase family. SWR1 subfamily.</text>
</comment>
<evidence type="ECO:0000256" key="5">
    <source>
        <dbReference type="ARBA" id="ARBA00022806"/>
    </source>
</evidence>
<feature type="compositionally biased region" description="Low complexity" evidence="11">
    <location>
        <begin position="645"/>
        <end position="654"/>
    </location>
</feature>
<gene>
    <name evidence="15" type="ORF">MAM1_0166d07054</name>
</gene>
<feature type="region of interest" description="Disordered" evidence="11">
    <location>
        <begin position="704"/>
        <end position="787"/>
    </location>
</feature>
<dbReference type="STRING" id="91626.A0A0C9MJG5"/>
<evidence type="ECO:0000256" key="8">
    <source>
        <dbReference type="ARBA" id="ARBA00023125"/>
    </source>
</evidence>
<dbReference type="PROSITE" id="PS51194">
    <property type="entry name" value="HELICASE_CTER"/>
    <property type="match status" value="1"/>
</dbReference>
<dbReference type="PANTHER" id="PTHR45685">
    <property type="entry name" value="HELICASE SRCAP-RELATED"/>
    <property type="match status" value="1"/>
</dbReference>
<dbReference type="GO" id="GO:0000812">
    <property type="term" value="C:Swr1 complex"/>
    <property type="evidence" value="ECO:0007669"/>
    <property type="project" value="EnsemblFungi"/>
</dbReference>
<evidence type="ECO:0000256" key="6">
    <source>
        <dbReference type="ARBA" id="ARBA00022840"/>
    </source>
</evidence>
<dbReference type="Gene3D" id="3.40.50.10810">
    <property type="entry name" value="Tandem AAA-ATPase domain"/>
    <property type="match status" value="1"/>
</dbReference>
<proteinExistence type="inferred from homology"/>
<evidence type="ECO:0000259" key="12">
    <source>
        <dbReference type="PROSITE" id="PS51192"/>
    </source>
</evidence>
<dbReference type="Pfam" id="PF07529">
    <property type="entry name" value="HSA"/>
    <property type="match status" value="1"/>
</dbReference>
<feature type="region of interest" description="Disordered" evidence="11">
    <location>
        <begin position="541"/>
        <end position="581"/>
    </location>
</feature>
<feature type="domain" description="HSA" evidence="14">
    <location>
        <begin position="414"/>
        <end position="486"/>
    </location>
</feature>
<evidence type="ECO:0000256" key="7">
    <source>
        <dbReference type="ARBA" id="ARBA00022853"/>
    </source>
</evidence>
<feature type="compositionally biased region" description="Basic and acidic residues" evidence="11">
    <location>
        <begin position="7"/>
        <end position="19"/>
    </location>
</feature>
<dbReference type="GO" id="GO:0016887">
    <property type="term" value="F:ATP hydrolysis activity"/>
    <property type="evidence" value="ECO:0007669"/>
    <property type="project" value="EnsemblFungi"/>
</dbReference>
<feature type="compositionally biased region" description="Acidic residues" evidence="11">
    <location>
        <begin position="1646"/>
        <end position="1668"/>
    </location>
</feature>
<keyword evidence="9" id="KW-0010">Activator</keyword>
<dbReference type="Gene3D" id="3.40.50.300">
    <property type="entry name" value="P-loop containing nucleotide triphosphate hydrolases"/>
    <property type="match status" value="1"/>
</dbReference>
<evidence type="ECO:0000313" key="16">
    <source>
        <dbReference type="Proteomes" id="UP000053815"/>
    </source>
</evidence>
<feature type="domain" description="Helicase ATP-binding" evidence="12">
    <location>
        <begin position="816"/>
        <end position="981"/>
    </location>
</feature>
<dbReference type="Proteomes" id="UP000053815">
    <property type="component" value="Unassembled WGS sequence"/>
</dbReference>
<dbReference type="EMBL" id="DF836455">
    <property type="protein sequence ID" value="GAN07554.1"/>
    <property type="molecule type" value="Genomic_DNA"/>
</dbReference>
<dbReference type="GO" id="GO:0005829">
    <property type="term" value="C:cytosol"/>
    <property type="evidence" value="ECO:0007669"/>
    <property type="project" value="EnsemblFungi"/>
</dbReference>
<dbReference type="OrthoDB" id="372624at2759"/>
<keyword evidence="5" id="KW-0347">Helicase</keyword>
<feature type="compositionally biased region" description="Acidic residues" evidence="11">
    <location>
        <begin position="665"/>
        <end position="683"/>
    </location>
</feature>
<dbReference type="GO" id="GO:0042393">
    <property type="term" value="F:histone binding"/>
    <property type="evidence" value="ECO:0007669"/>
    <property type="project" value="TreeGrafter"/>
</dbReference>
<keyword evidence="8" id="KW-0238">DNA-binding</keyword>
<dbReference type="SMART" id="SM00487">
    <property type="entry name" value="DEXDc"/>
    <property type="match status" value="1"/>
</dbReference>
<feature type="compositionally biased region" description="Acidic residues" evidence="11">
    <location>
        <begin position="708"/>
        <end position="718"/>
    </location>
</feature>
<evidence type="ECO:0000256" key="11">
    <source>
        <dbReference type="SAM" id="MobiDB-lite"/>
    </source>
</evidence>
<dbReference type="SMART" id="SM00490">
    <property type="entry name" value="HELICc"/>
    <property type="match status" value="1"/>
</dbReference>
<dbReference type="PROSITE" id="PS51204">
    <property type="entry name" value="HSA"/>
    <property type="match status" value="1"/>
</dbReference>
<dbReference type="GO" id="GO:0005524">
    <property type="term" value="F:ATP binding"/>
    <property type="evidence" value="ECO:0007669"/>
    <property type="project" value="UniProtKB-KW"/>
</dbReference>
<dbReference type="InterPro" id="IPR014012">
    <property type="entry name" value="HSA_dom"/>
</dbReference>
<keyword evidence="16" id="KW-1185">Reference proteome</keyword>
<keyword evidence="6" id="KW-0067">ATP-binding</keyword>
<dbReference type="InterPro" id="IPR001650">
    <property type="entry name" value="Helicase_C-like"/>
</dbReference>
<evidence type="ECO:0000256" key="10">
    <source>
        <dbReference type="ARBA" id="ARBA00023242"/>
    </source>
</evidence>
<feature type="compositionally biased region" description="Acidic residues" evidence="11">
    <location>
        <begin position="635"/>
        <end position="644"/>
    </location>
</feature>
<feature type="region of interest" description="Disordered" evidence="11">
    <location>
        <begin position="623"/>
        <end position="691"/>
    </location>
</feature>
<feature type="compositionally biased region" description="Basic residues" evidence="11">
    <location>
        <begin position="96"/>
        <end position="110"/>
    </location>
</feature>
<evidence type="ECO:0000259" key="14">
    <source>
        <dbReference type="PROSITE" id="PS51204"/>
    </source>
</evidence>
<dbReference type="InterPro" id="IPR027417">
    <property type="entry name" value="P-loop_NTPase"/>
</dbReference>
<feature type="compositionally biased region" description="Low complexity" evidence="11">
    <location>
        <begin position="72"/>
        <end position="92"/>
    </location>
</feature>
<feature type="compositionally biased region" description="Basic and acidic residues" evidence="11">
    <location>
        <begin position="571"/>
        <end position="581"/>
    </location>
</feature>
<accession>A0A0C9MJG5</accession>
<dbReference type="GO" id="GO:0000725">
    <property type="term" value="P:recombinational repair"/>
    <property type="evidence" value="ECO:0007669"/>
    <property type="project" value="EnsemblFungi"/>
</dbReference>
<dbReference type="InterPro" id="IPR000330">
    <property type="entry name" value="SNF2_N"/>
</dbReference>
<keyword evidence="7" id="KW-0156">Chromatin regulator</keyword>
<dbReference type="InterPro" id="IPR038718">
    <property type="entry name" value="SNF2-like_sf"/>
</dbReference>
<dbReference type="GO" id="GO:0004386">
    <property type="term" value="F:helicase activity"/>
    <property type="evidence" value="ECO:0007669"/>
    <property type="project" value="UniProtKB-KW"/>
</dbReference>
<evidence type="ECO:0000256" key="4">
    <source>
        <dbReference type="ARBA" id="ARBA00022801"/>
    </source>
</evidence>
<dbReference type="Pfam" id="PF00271">
    <property type="entry name" value="Helicase_C"/>
    <property type="match status" value="1"/>
</dbReference>
<keyword evidence="4" id="KW-0378">Hydrolase</keyword>
<keyword evidence="3" id="KW-0547">Nucleotide-binding</keyword>
<dbReference type="Pfam" id="PF00176">
    <property type="entry name" value="SNF2-rel_dom"/>
    <property type="match status" value="1"/>
</dbReference>
<dbReference type="Gene3D" id="1.20.120.850">
    <property type="entry name" value="SWI2/SNF2 ATPases, N-terminal domain"/>
    <property type="match status" value="1"/>
</dbReference>
<dbReference type="CDD" id="cd18003">
    <property type="entry name" value="DEXQc_SRCAP"/>
    <property type="match status" value="1"/>
</dbReference>
<organism evidence="15">
    <name type="scientific">Mucor ambiguus</name>
    <dbReference type="NCBI Taxonomy" id="91626"/>
    <lineage>
        <taxon>Eukaryota</taxon>
        <taxon>Fungi</taxon>
        <taxon>Fungi incertae sedis</taxon>
        <taxon>Mucoromycota</taxon>
        <taxon>Mucoromycotina</taxon>
        <taxon>Mucoromycetes</taxon>
        <taxon>Mucorales</taxon>
        <taxon>Mucorineae</taxon>
        <taxon>Mucoraceae</taxon>
        <taxon>Mucor</taxon>
    </lineage>
</organism>
<evidence type="ECO:0000256" key="9">
    <source>
        <dbReference type="ARBA" id="ARBA00023159"/>
    </source>
</evidence>
<dbReference type="SUPFAM" id="SSF52540">
    <property type="entry name" value="P-loop containing nucleoside triphosphate hydrolases"/>
    <property type="match status" value="2"/>
</dbReference>
<feature type="region of interest" description="Disordered" evidence="11">
    <location>
        <begin position="45"/>
        <end position="191"/>
    </location>
</feature>
<dbReference type="GO" id="GO:0005198">
    <property type="term" value="F:structural molecule activity"/>
    <property type="evidence" value="ECO:0007669"/>
    <property type="project" value="EnsemblFungi"/>
</dbReference>
<feature type="region of interest" description="Disordered" evidence="11">
    <location>
        <begin position="1583"/>
        <end position="1673"/>
    </location>
</feature>
<feature type="domain" description="Helicase C-terminal" evidence="13">
    <location>
        <begin position="1365"/>
        <end position="1515"/>
    </location>
</feature>
<dbReference type="PROSITE" id="PS51192">
    <property type="entry name" value="HELICASE_ATP_BIND_1"/>
    <property type="match status" value="1"/>
</dbReference>
<feature type="region of interest" description="Disordered" evidence="11">
    <location>
        <begin position="1"/>
        <end position="32"/>
    </location>
</feature>
<dbReference type="GO" id="GO:0031492">
    <property type="term" value="F:nucleosomal DNA binding"/>
    <property type="evidence" value="ECO:0007669"/>
    <property type="project" value="EnsemblFungi"/>
</dbReference>
<evidence type="ECO:0000313" key="15">
    <source>
        <dbReference type="EMBL" id="GAN07554.1"/>
    </source>
</evidence>
<evidence type="ECO:0000256" key="2">
    <source>
        <dbReference type="ARBA" id="ARBA00009220"/>
    </source>
</evidence>
<evidence type="ECO:0000259" key="13">
    <source>
        <dbReference type="PROSITE" id="PS51194"/>
    </source>
</evidence>
<reference evidence="15" key="1">
    <citation type="submission" date="2014-09" db="EMBL/GenBank/DDBJ databases">
        <title>Draft genome sequence of an oleaginous Mucoromycotina fungus Mucor ambiguus NBRC6742.</title>
        <authorList>
            <person name="Takeda I."/>
            <person name="Yamane N."/>
            <person name="Morita T."/>
            <person name="Tamano K."/>
            <person name="Machida M."/>
            <person name="Baker S."/>
            <person name="Koike H."/>
        </authorList>
    </citation>
    <scope>NUCLEOTIDE SEQUENCE</scope>
    <source>
        <strain evidence="15">NBRC 6742</strain>
    </source>
</reference>
<name>A0A0C9MJG5_9FUNG</name>
<dbReference type="FunFam" id="3.40.50.10810:FF:000005">
    <property type="entry name" value="Photoperiod-independent early flowering 1"/>
    <property type="match status" value="1"/>
</dbReference>